<dbReference type="EMBL" id="MCGH01000001">
    <property type="protein sequence ID" value="ODM08584.1"/>
    <property type="molecule type" value="Genomic_DNA"/>
</dbReference>
<comment type="caution">
    <text evidence="4">The sequence shown here is derived from an EMBL/GenBank/DDBJ whole genome shotgun (WGS) entry which is preliminary data.</text>
</comment>
<dbReference type="OrthoDB" id="9810250at2"/>
<evidence type="ECO:0000313" key="7">
    <source>
        <dbReference type="Proteomes" id="UP000094067"/>
    </source>
</evidence>
<protein>
    <submittedName>
        <fullName evidence="5">Dihydroxyacetone kinase transcriptional activator DhaS</fullName>
    </submittedName>
    <submittedName>
        <fullName evidence="4">HTH-type dhaKLM operon transcriptional activator DhaS</fullName>
    </submittedName>
</protein>
<dbReference type="EMBL" id="MEHD01000011">
    <property type="protein sequence ID" value="ODR60480.1"/>
    <property type="molecule type" value="Genomic_DNA"/>
</dbReference>
<evidence type="ECO:0000313" key="6">
    <source>
        <dbReference type="EMBL" id="ODR60480.1"/>
    </source>
</evidence>
<dbReference type="Proteomes" id="UP000094869">
    <property type="component" value="Unassembled WGS sequence"/>
</dbReference>
<evidence type="ECO:0000259" key="3">
    <source>
        <dbReference type="PROSITE" id="PS50977"/>
    </source>
</evidence>
<dbReference type="Proteomes" id="UP000094271">
    <property type="component" value="Unassembled WGS sequence"/>
</dbReference>
<dbReference type="RefSeq" id="WP_044971966.1">
    <property type="nucleotide sequence ID" value="NZ_DBFYTW010000050.1"/>
</dbReference>
<keyword evidence="5" id="KW-0808">Transferase</keyword>
<reference evidence="4 7" key="1">
    <citation type="submission" date="2016-07" db="EMBL/GenBank/DDBJ databases">
        <title>Characterization of isolates of Eisenbergiella tayi derived from blood cultures, using whole genome sequencing.</title>
        <authorList>
            <person name="Burdz T."/>
            <person name="Wiebe D."/>
            <person name="Huynh C."/>
            <person name="Bernard K."/>
        </authorList>
    </citation>
    <scope>NUCLEOTIDE SEQUENCE [LARGE SCALE GENOMIC DNA]</scope>
    <source>
        <strain evidence="4 7">NML 110608</strain>
    </source>
</reference>
<keyword evidence="1 2" id="KW-0238">DNA-binding</keyword>
<dbReference type="GO" id="GO:0003677">
    <property type="term" value="F:DNA binding"/>
    <property type="evidence" value="ECO:0007669"/>
    <property type="project" value="UniProtKB-UniRule"/>
</dbReference>
<sequence length="195" mass="22410">MSDSLITKKAIAQCLKNLAAEKSFLKISIGDITAACGLNRQTFYYHFQDKYELLDWIYYEECFVPILDGITFDNWHLRIKQLLDTLKKEKVFYSNVIKNAGEGFSNYLYSITSTLFEEAAAVLDEEGLVNGEEKKFIGSFYAYGICGVVMQWVTDGMKEQTDEVAQRLRRLARSTELLASRRFAEMKNESSEPQK</sequence>
<dbReference type="SUPFAM" id="SSF46689">
    <property type="entry name" value="Homeodomain-like"/>
    <property type="match status" value="1"/>
</dbReference>
<evidence type="ECO:0000313" key="5">
    <source>
        <dbReference type="EMBL" id="ODR49555.1"/>
    </source>
</evidence>
<dbReference type="PANTHER" id="PTHR43479:SF7">
    <property type="entry name" value="TETR-FAMILY TRANSCRIPTIONAL REGULATOR"/>
    <property type="match status" value="1"/>
</dbReference>
<evidence type="ECO:0000313" key="8">
    <source>
        <dbReference type="Proteomes" id="UP000094271"/>
    </source>
</evidence>
<proteinExistence type="predicted"/>
<dbReference type="InterPro" id="IPR001647">
    <property type="entry name" value="HTH_TetR"/>
</dbReference>
<dbReference type="GO" id="GO:0016301">
    <property type="term" value="F:kinase activity"/>
    <property type="evidence" value="ECO:0007669"/>
    <property type="project" value="UniProtKB-KW"/>
</dbReference>
<dbReference type="NCBIfam" id="TIGR02366">
    <property type="entry name" value="DHAK_reg"/>
    <property type="match status" value="1"/>
</dbReference>
<dbReference type="AlphaFoldDB" id="A0A1E3AIM7"/>
<dbReference type="PROSITE" id="PS50977">
    <property type="entry name" value="HTH_TETR_2"/>
    <property type="match status" value="1"/>
</dbReference>
<dbReference type="InterPro" id="IPR012738">
    <property type="entry name" value="Tscrpt_reg_DhaS"/>
</dbReference>
<dbReference type="EMBL" id="MEHA01000012">
    <property type="protein sequence ID" value="ODR49555.1"/>
    <property type="molecule type" value="Genomic_DNA"/>
</dbReference>
<evidence type="ECO:0000256" key="1">
    <source>
        <dbReference type="ARBA" id="ARBA00023125"/>
    </source>
</evidence>
<feature type="domain" description="HTH tetR-type" evidence="3">
    <location>
        <begin position="5"/>
        <end position="65"/>
    </location>
</feature>
<evidence type="ECO:0000313" key="4">
    <source>
        <dbReference type="EMBL" id="ODM08584.1"/>
    </source>
</evidence>
<evidence type="ECO:0000256" key="2">
    <source>
        <dbReference type="PROSITE-ProRule" id="PRU00335"/>
    </source>
</evidence>
<dbReference type="InterPro" id="IPR039532">
    <property type="entry name" value="TetR_C_Firmicutes"/>
</dbReference>
<dbReference type="Gene3D" id="1.10.357.10">
    <property type="entry name" value="Tetracycline Repressor, domain 2"/>
    <property type="match status" value="1"/>
</dbReference>
<evidence type="ECO:0000313" key="9">
    <source>
        <dbReference type="Proteomes" id="UP000094869"/>
    </source>
</evidence>
<feature type="DNA-binding region" description="H-T-H motif" evidence="2">
    <location>
        <begin position="28"/>
        <end position="47"/>
    </location>
</feature>
<gene>
    <name evidence="4" type="primary">dhaS_1</name>
    <name evidence="5" type="ORF">BEI59_16530</name>
    <name evidence="4" type="ORF">BEI61_00213</name>
    <name evidence="6" type="ORF">BEI63_04690</name>
</gene>
<reference evidence="5 8" key="3">
    <citation type="submission" date="2016-08" db="EMBL/GenBank/DDBJ databases">
        <authorList>
            <person name="Seilhamer J.J."/>
        </authorList>
    </citation>
    <scope>NUCLEOTIDE SEQUENCE [LARGE SCALE GENOMIC DNA]</scope>
    <source>
        <strain evidence="5 8">NML150140-1</strain>
    </source>
</reference>
<reference evidence="6 9" key="2">
    <citation type="submission" date="2016-08" db="EMBL/GenBank/DDBJ databases">
        <title>Characterization of Isolates of Eisenbergiella tayi Derived from Blood Cultures, Using Whole Genome Sequencing.</title>
        <authorList>
            <person name="Bernier A.-M."/>
            <person name="Burdz T."/>
            <person name="Wiebe D."/>
            <person name="Bernard K."/>
        </authorList>
    </citation>
    <scope>NUCLEOTIDE SEQUENCE [LARGE SCALE GENOMIC DNA]</scope>
    <source>
        <strain evidence="6 9">NML120146</strain>
    </source>
</reference>
<name>A0A1E3AIM7_9FIRM</name>
<accession>A0A1E3AIM7</accession>
<keyword evidence="9" id="KW-1185">Reference proteome</keyword>
<dbReference type="Pfam" id="PF14278">
    <property type="entry name" value="TetR_C_8"/>
    <property type="match status" value="1"/>
</dbReference>
<dbReference type="InterPro" id="IPR050624">
    <property type="entry name" value="HTH-type_Tx_Regulator"/>
</dbReference>
<dbReference type="GeneID" id="93302699"/>
<dbReference type="InterPro" id="IPR009057">
    <property type="entry name" value="Homeodomain-like_sf"/>
</dbReference>
<dbReference type="Pfam" id="PF00440">
    <property type="entry name" value="TetR_N"/>
    <property type="match status" value="1"/>
</dbReference>
<dbReference type="PATRIC" id="fig|1432052.4.peg.235"/>
<organism evidence="4 7">
    <name type="scientific">Eisenbergiella tayi</name>
    <dbReference type="NCBI Taxonomy" id="1432052"/>
    <lineage>
        <taxon>Bacteria</taxon>
        <taxon>Bacillati</taxon>
        <taxon>Bacillota</taxon>
        <taxon>Clostridia</taxon>
        <taxon>Lachnospirales</taxon>
        <taxon>Lachnospiraceae</taxon>
        <taxon>Eisenbergiella</taxon>
    </lineage>
</organism>
<dbReference type="Proteomes" id="UP000094067">
    <property type="component" value="Unassembled WGS sequence"/>
</dbReference>
<keyword evidence="5" id="KW-0418">Kinase</keyword>
<dbReference type="PANTHER" id="PTHR43479">
    <property type="entry name" value="ACREF/ENVCD OPERON REPRESSOR-RELATED"/>
    <property type="match status" value="1"/>
</dbReference>